<evidence type="ECO:0000313" key="2">
    <source>
        <dbReference type="EMBL" id="PIP86648.1"/>
    </source>
</evidence>
<evidence type="ECO:0000313" key="3">
    <source>
        <dbReference type="Proteomes" id="UP000231276"/>
    </source>
</evidence>
<organism evidence="2 3">
    <name type="scientific">Candidatus Campbellbacteria bacterium CG22_combo_CG10-13_8_21_14_all_43_18</name>
    <dbReference type="NCBI Taxonomy" id="1974530"/>
    <lineage>
        <taxon>Bacteria</taxon>
        <taxon>Candidatus Campbelliibacteriota</taxon>
    </lineage>
</organism>
<keyword evidence="1" id="KW-1133">Transmembrane helix</keyword>
<protein>
    <submittedName>
        <fullName evidence="2">Uncharacterized protein</fullName>
    </submittedName>
</protein>
<dbReference type="EMBL" id="PCTS01000012">
    <property type="protein sequence ID" value="PIP86648.1"/>
    <property type="molecule type" value="Genomic_DNA"/>
</dbReference>
<dbReference type="Proteomes" id="UP000231276">
    <property type="component" value="Unassembled WGS sequence"/>
</dbReference>
<keyword evidence="1" id="KW-0812">Transmembrane</keyword>
<reference evidence="2 3" key="1">
    <citation type="submission" date="2017-09" db="EMBL/GenBank/DDBJ databases">
        <title>Depth-based differentiation of microbial function through sediment-hosted aquifers and enrichment of novel symbionts in the deep terrestrial subsurface.</title>
        <authorList>
            <person name="Probst A.J."/>
            <person name="Ladd B."/>
            <person name="Jarett J.K."/>
            <person name="Geller-Mcgrath D.E."/>
            <person name="Sieber C.M."/>
            <person name="Emerson J.B."/>
            <person name="Anantharaman K."/>
            <person name="Thomas B.C."/>
            <person name="Malmstrom R."/>
            <person name="Stieglmeier M."/>
            <person name="Klingl A."/>
            <person name="Woyke T."/>
            <person name="Ryan C.M."/>
            <person name="Banfield J.F."/>
        </authorList>
    </citation>
    <scope>NUCLEOTIDE SEQUENCE [LARGE SCALE GENOMIC DNA]</scope>
    <source>
        <strain evidence="2">CG22_combo_CG10-13_8_21_14_all_43_18</strain>
    </source>
</reference>
<keyword evidence="1" id="KW-0472">Membrane</keyword>
<name>A0A2H0DXQ3_9BACT</name>
<accession>A0A2H0DXQ3</accession>
<evidence type="ECO:0000256" key="1">
    <source>
        <dbReference type="SAM" id="Phobius"/>
    </source>
</evidence>
<proteinExistence type="predicted"/>
<sequence length="181" mass="20493">MPNLLPQNNKKKIREEYLLRLLALVLVFSFITFLLASVFFLPSYFLSKNKAGLASEKISFLKSYVEKTQKSGLSEDVISTNLKIKTLSFPEKIKFHLSIRSILDKKAAPIRITSLVLRSINDEKKSLFVGGIASDRDSLIDFTESLKTINDFSAVNLPVSNLAKNKDIDFNIELKFSQETK</sequence>
<feature type="transmembrane region" description="Helical" evidence="1">
    <location>
        <begin position="21"/>
        <end position="45"/>
    </location>
</feature>
<gene>
    <name evidence="2" type="ORF">COW82_00950</name>
</gene>
<dbReference type="AlphaFoldDB" id="A0A2H0DXQ3"/>
<comment type="caution">
    <text evidence="2">The sequence shown here is derived from an EMBL/GenBank/DDBJ whole genome shotgun (WGS) entry which is preliminary data.</text>
</comment>